<evidence type="ECO:0000256" key="3">
    <source>
        <dbReference type="ARBA" id="ARBA00023006"/>
    </source>
</evidence>
<keyword evidence="1 4" id="KW-1017">Isopeptide bond</keyword>
<feature type="region of interest" description="Disordered" evidence="5">
    <location>
        <begin position="500"/>
        <end position="528"/>
    </location>
</feature>
<name>A0A086J7H4_TOXGO</name>
<dbReference type="OrthoDB" id="349020at2759"/>
<evidence type="ECO:0000313" key="6">
    <source>
        <dbReference type="EMBL" id="KFG28092.1"/>
    </source>
</evidence>
<gene>
    <name evidence="6" type="ORF">TGP89_321300</name>
</gene>
<feature type="region of interest" description="Disordered" evidence="5">
    <location>
        <begin position="263"/>
        <end position="459"/>
    </location>
</feature>
<feature type="compositionally biased region" description="Polar residues" evidence="5">
    <location>
        <begin position="392"/>
        <end position="404"/>
    </location>
</feature>
<dbReference type="Pfam" id="PF04110">
    <property type="entry name" value="APG12"/>
    <property type="match status" value="1"/>
</dbReference>
<feature type="compositionally biased region" description="Basic and acidic residues" evidence="5">
    <location>
        <begin position="500"/>
        <end position="509"/>
    </location>
</feature>
<dbReference type="PANTHER" id="PTHR13385:SF0">
    <property type="entry name" value="UBIQUITIN-LIKE PROTEIN ATG12"/>
    <property type="match status" value="1"/>
</dbReference>
<dbReference type="Gene3D" id="3.10.20.90">
    <property type="entry name" value="Phosphatidylinositol 3-kinase Catalytic Subunit, Chain A, domain 1"/>
    <property type="match status" value="1"/>
</dbReference>
<dbReference type="GO" id="GO:0034727">
    <property type="term" value="P:piecemeal microautophagy of the nucleus"/>
    <property type="evidence" value="ECO:0007669"/>
    <property type="project" value="TreeGrafter"/>
</dbReference>
<reference evidence="6 7" key="1">
    <citation type="submission" date="2014-03" db="EMBL/GenBank/DDBJ databases">
        <authorList>
            <person name="Sibley D."/>
            <person name="Venepally P."/>
            <person name="Karamycheva S."/>
            <person name="Hadjithomas M."/>
            <person name="Khan A."/>
            <person name="Brunk B."/>
            <person name="Roos D."/>
            <person name="Caler E."/>
            <person name="Lorenzi H."/>
        </authorList>
    </citation>
    <scope>NUCLEOTIDE SEQUENCE [LARGE SCALE GENOMIC DNA]</scope>
    <source>
        <strain evidence="7">p89</strain>
    </source>
</reference>
<evidence type="ECO:0000256" key="2">
    <source>
        <dbReference type="ARBA" id="ARBA00022786"/>
    </source>
</evidence>
<dbReference type="GO" id="GO:0019776">
    <property type="term" value="F:Atg8-family ligase activity"/>
    <property type="evidence" value="ECO:0007669"/>
    <property type="project" value="TreeGrafter"/>
</dbReference>
<dbReference type="SUPFAM" id="SSF54236">
    <property type="entry name" value="Ubiquitin-like"/>
    <property type="match status" value="1"/>
</dbReference>
<dbReference type="GO" id="GO:0034045">
    <property type="term" value="C:phagophore assembly site membrane"/>
    <property type="evidence" value="ECO:0007669"/>
    <property type="project" value="TreeGrafter"/>
</dbReference>
<feature type="compositionally biased region" description="Polar residues" evidence="5">
    <location>
        <begin position="303"/>
        <end position="315"/>
    </location>
</feature>
<evidence type="ECO:0000256" key="5">
    <source>
        <dbReference type="SAM" id="MobiDB-lite"/>
    </source>
</evidence>
<dbReference type="GO" id="GO:0097352">
    <property type="term" value="P:autophagosome maturation"/>
    <property type="evidence" value="ECO:0007669"/>
    <property type="project" value="TreeGrafter"/>
</dbReference>
<comment type="similarity">
    <text evidence="4">Belongs to the ATG12 family.</text>
</comment>
<feature type="region of interest" description="Disordered" evidence="5">
    <location>
        <begin position="1"/>
        <end position="238"/>
    </location>
</feature>
<evidence type="ECO:0000256" key="1">
    <source>
        <dbReference type="ARBA" id="ARBA00022499"/>
    </source>
</evidence>
<keyword evidence="3 4" id="KW-0072">Autophagy</keyword>
<dbReference type="Proteomes" id="UP000028828">
    <property type="component" value="Unassembled WGS sequence"/>
</dbReference>
<dbReference type="EMBL" id="AEYI02002487">
    <property type="protein sequence ID" value="KFG28092.1"/>
    <property type="molecule type" value="Genomic_DNA"/>
</dbReference>
<feature type="compositionally biased region" description="Polar residues" evidence="5">
    <location>
        <begin position="211"/>
        <end position="226"/>
    </location>
</feature>
<dbReference type="AlphaFoldDB" id="A0A086J7H4"/>
<evidence type="ECO:0000256" key="4">
    <source>
        <dbReference type="RuleBase" id="RU361201"/>
    </source>
</evidence>
<dbReference type="PANTHER" id="PTHR13385">
    <property type="entry name" value="AUTOPHAGY PROTEIN 12"/>
    <property type="match status" value="1"/>
</dbReference>
<comment type="subunit">
    <text evidence="4">Forms a conjugate with ATG5.</text>
</comment>
<dbReference type="CDD" id="cd01612">
    <property type="entry name" value="Ubl_ATG12"/>
    <property type="match status" value="1"/>
</dbReference>
<organism evidence="6 7">
    <name type="scientific">Toxoplasma gondii p89</name>
    <dbReference type="NCBI Taxonomy" id="943119"/>
    <lineage>
        <taxon>Eukaryota</taxon>
        <taxon>Sar</taxon>
        <taxon>Alveolata</taxon>
        <taxon>Apicomplexa</taxon>
        <taxon>Conoidasida</taxon>
        <taxon>Coccidia</taxon>
        <taxon>Eucoccidiorida</taxon>
        <taxon>Eimeriorina</taxon>
        <taxon>Sarcocystidae</taxon>
        <taxon>Toxoplasma</taxon>
    </lineage>
</organism>
<feature type="compositionally biased region" description="Polar residues" evidence="5">
    <location>
        <begin position="540"/>
        <end position="565"/>
    </location>
</feature>
<evidence type="ECO:0000313" key="7">
    <source>
        <dbReference type="Proteomes" id="UP000028828"/>
    </source>
</evidence>
<dbReference type="GO" id="GO:0034274">
    <property type="term" value="C:Atg12-Atg5-Atg16 complex"/>
    <property type="evidence" value="ECO:0007669"/>
    <property type="project" value="TreeGrafter"/>
</dbReference>
<protein>
    <recommendedName>
        <fullName evidence="4">Ubiquitin-like protein ATG12</fullName>
    </recommendedName>
</protein>
<feature type="compositionally biased region" description="Polar residues" evidence="5">
    <location>
        <begin position="30"/>
        <end position="67"/>
    </location>
</feature>
<dbReference type="GO" id="GO:0000045">
    <property type="term" value="P:autophagosome assembly"/>
    <property type="evidence" value="ECO:0007669"/>
    <property type="project" value="InterPro"/>
</dbReference>
<dbReference type="InterPro" id="IPR007242">
    <property type="entry name" value="Atg12"/>
</dbReference>
<dbReference type="GO" id="GO:0061723">
    <property type="term" value="P:glycophagy"/>
    <property type="evidence" value="ECO:0007669"/>
    <property type="project" value="TreeGrafter"/>
</dbReference>
<feature type="compositionally biased region" description="Low complexity" evidence="5">
    <location>
        <begin position="74"/>
        <end position="102"/>
    </location>
</feature>
<comment type="caution">
    <text evidence="6">The sequence shown here is derived from an EMBL/GenBank/DDBJ whole genome shotgun (WGS) entry which is preliminary data.</text>
</comment>
<proteinExistence type="inferred from homology"/>
<feature type="region of interest" description="Disordered" evidence="5">
    <location>
        <begin position="540"/>
        <end position="571"/>
    </location>
</feature>
<feature type="compositionally biased region" description="Polar residues" evidence="5">
    <location>
        <begin position="434"/>
        <end position="459"/>
    </location>
</feature>
<dbReference type="GO" id="GO:0000421">
    <property type="term" value="C:autophagosome membrane"/>
    <property type="evidence" value="ECO:0007669"/>
    <property type="project" value="TreeGrafter"/>
</dbReference>
<keyword evidence="2 4" id="KW-0833">Ubl conjugation pathway</keyword>
<dbReference type="InterPro" id="IPR029071">
    <property type="entry name" value="Ubiquitin-like_domsf"/>
</dbReference>
<sequence>MSPETSPSGPAGLCASQLASEPHSGVWGVSQPSDAHANESSAGRRNSFSSASNVVDPSSGRSVSASHQGDLGELEALSSTSSSGEASSLLDSDSGSASLLDSGDSDSDPADDGFFKLKATLGRDSQGASVHSSEPDEDAAKGRSSASSERAFRYRDSSGERSKAVPTRRSESRELEASNTPEDRAVCGEETTSEKAEKTGQREDPREQRKFWTSVSDADFQKSGSDTGRRLEVGRRAPSSACQESKEFLEAHAAADLYLSPSAARSGSSVRPQRHDGMPASSTGIRESQRGTVFPENHVLPMQASQTDASASRNVASRPEMCGPTVTALSSKNVKTRAEGDEENDAEGRLQTPRRGHELRGGDNTAADSLEEDEFESPREDLDTRSEDPSVAGTQSESSLVNRRNNSHRTAFLCSPNSQPDAADLDAREAPGTPCSQENRKSLSSLTGEGWSQESEISLETNKAGVCVSASLAKSEEEVTRGNPLTADAFLFPAPSAAREVRRDARLGRQNDSSGGEDGSGGEDSAGRRLNQVGQSLETELQQQAQHEMKTKQSFSDLETPSLSENDTHGEEEWELRWVPSITPDWDVESHFFQLRDFKVHISLSNVGGAARLRVSRFKVDGYQRFDTVISFLKKALKRDHLYVYVNNFIQPQPDEFVADLFKAFGVGGSLMVSYCYTPAY</sequence>
<accession>A0A086J7H4</accession>
<dbReference type="GO" id="GO:0000422">
    <property type="term" value="P:autophagy of mitochondrion"/>
    <property type="evidence" value="ECO:0007669"/>
    <property type="project" value="TreeGrafter"/>
</dbReference>
<dbReference type="VEuPathDB" id="ToxoDB:TGP89_321300"/>
<feature type="compositionally biased region" description="Basic and acidic residues" evidence="5">
    <location>
        <begin position="150"/>
        <end position="210"/>
    </location>
</feature>
<feature type="compositionally biased region" description="Basic and acidic residues" evidence="5">
    <location>
        <begin position="376"/>
        <end position="388"/>
    </location>
</feature>